<dbReference type="Gene3D" id="3.40.50.1820">
    <property type="entry name" value="alpha/beta hydrolase"/>
    <property type="match status" value="1"/>
</dbReference>
<organism evidence="3 4">
    <name type="scientific">Antiquaquibacter soli</name>
    <dbReference type="NCBI Taxonomy" id="3064523"/>
    <lineage>
        <taxon>Bacteria</taxon>
        <taxon>Bacillati</taxon>
        <taxon>Actinomycetota</taxon>
        <taxon>Actinomycetes</taxon>
        <taxon>Micrococcales</taxon>
        <taxon>Microbacteriaceae</taxon>
        <taxon>Antiquaquibacter</taxon>
    </lineage>
</organism>
<comment type="caution">
    <text evidence="3">The sequence shown here is derived from an EMBL/GenBank/DDBJ whole genome shotgun (WGS) entry which is preliminary data.</text>
</comment>
<feature type="domain" description="Peptidase S9 prolyl oligopeptidase catalytic" evidence="2">
    <location>
        <begin position="52"/>
        <end position="206"/>
    </location>
</feature>
<dbReference type="InterPro" id="IPR029058">
    <property type="entry name" value="AB_hydrolase_fold"/>
</dbReference>
<dbReference type="InterPro" id="IPR001375">
    <property type="entry name" value="Peptidase_S9_cat"/>
</dbReference>
<dbReference type="PANTHER" id="PTHR48081">
    <property type="entry name" value="AB HYDROLASE SUPERFAMILY PROTEIN C4A8.06C"/>
    <property type="match status" value="1"/>
</dbReference>
<evidence type="ECO:0000313" key="4">
    <source>
        <dbReference type="Proteomes" id="UP001241072"/>
    </source>
</evidence>
<keyword evidence="1 3" id="KW-0378">Hydrolase</keyword>
<reference evidence="3 4" key="1">
    <citation type="submission" date="2023-07" db="EMBL/GenBank/DDBJ databases">
        <title>Protaetiibacter sp. nov WY-16 isolated from soil.</title>
        <authorList>
            <person name="Liu B."/>
            <person name="Wan Y."/>
        </authorList>
    </citation>
    <scope>NUCLEOTIDE SEQUENCE [LARGE SCALE GENOMIC DNA]</scope>
    <source>
        <strain evidence="3 4">WY-16</strain>
    </source>
</reference>
<dbReference type="RefSeq" id="WP_305001174.1">
    <property type="nucleotide sequence ID" value="NZ_JAUQUB010000001.1"/>
</dbReference>
<name>A0ABT9BI89_9MICO</name>
<protein>
    <submittedName>
        <fullName evidence="3">Alpha/beta hydrolase</fullName>
    </submittedName>
</protein>
<evidence type="ECO:0000259" key="2">
    <source>
        <dbReference type="Pfam" id="PF00326"/>
    </source>
</evidence>
<dbReference type="InterPro" id="IPR050300">
    <property type="entry name" value="GDXG_lipolytic_enzyme"/>
</dbReference>
<dbReference type="PANTHER" id="PTHR48081:SF6">
    <property type="entry name" value="PEPTIDASE S9 PROLYL OLIGOPEPTIDASE CATALYTIC DOMAIN-CONTAINING PROTEIN"/>
    <property type="match status" value="1"/>
</dbReference>
<dbReference type="EMBL" id="JAUQUB010000001">
    <property type="protein sequence ID" value="MDO7880743.1"/>
    <property type="molecule type" value="Genomic_DNA"/>
</dbReference>
<proteinExistence type="predicted"/>
<dbReference type="GO" id="GO:0016787">
    <property type="term" value="F:hydrolase activity"/>
    <property type="evidence" value="ECO:0007669"/>
    <property type="project" value="UniProtKB-KW"/>
</dbReference>
<accession>A0ABT9BI89</accession>
<sequence length="208" mass="22638">MKRSILVLPGGGYAGHAPHEGEPVAEWIRGLGWDARVVEYPVKTRHPGPLRAVQRELAAERAAGYEQVGILGFSAGGHLAGHATLVKDAVDRPDFAVLCYPVTTMQASTHIGSRTNLLGPRPSWWAKRAVSLPRLVTPETKPMFIWTTAGDHGVEYADHAYPLGQALARHNVEHDFHVFADGGHGLGFAEGKPAAAWRELCAAWLERF</sequence>
<evidence type="ECO:0000256" key="1">
    <source>
        <dbReference type="ARBA" id="ARBA00022801"/>
    </source>
</evidence>
<evidence type="ECO:0000313" key="3">
    <source>
        <dbReference type="EMBL" id="MDO7880743.1"/>
    </source>
</evidence>
<dbReference type="SUPFAM" id="SSF53474">
    <property type="entry name" value="alpha/beta-Hydrolases"/>
    <property type="match status" value="1"/>
</dbReference>
<dbReference type="Pfam" id="PF00326">
    <property type="entry name" value="Peptidase_S9"/>
    <property type="match status" value="1"/>
</dbReference>
<gene>
    <name evidence="3" type="ORF">Q5716_00715</name>
</gene>
<dbReference type="Proteomes" id="UP001241072">
    <property type="component" value="Unassembled WGS sequence"/>
</dbReference>
<keyword evidence="4" id="KW-1185">Reference proteome</keyword>